<evidence type="ECO:0000313" key="3">
    <source>
        <dbReference type="Proteomes" id="UP000247647"/>
    </source>
</evidence>
<keyword evidence="3" id="KW-1185">Reference proteome</keyword>
<keyword evidence="1" id="KW-1133">Transmembrane helix</keyword>
<gene>
    <name evidence="2" type="ORF">BO87DRAFT_37518</name>
</gene>
<dbReference type="GeneID" id="37125423"/>
<dbReference type="Proteomes" id="UP000247647">
    <property type="component" value="Unassembled WGS sequence"/>
</dbReference>
<evidence type="ECO:0000256" key="1">
    <source>
        <dbReference type="SAM" id="Phobius"/>
    </source>
</evidence>
<keyword evidence="1" id="KW-0812">Transmembrane</keyword>
<proteinExistence type="predicted"/>
<name>A0A318Z4P6_ASPNB</name>
<protein>
    <submittedName>
        <fullName evidence="2">Uncharacterized protein</fullName>
    </submittedName>
</protein>
<accession>A0A318Z4P6</accession>
<evidence type="ECO:0000313" key="2">
    <source>
        <dbReference type="EMBL" id="PYH35148.1"/>
    </source>
</evidence>
<feature type="transmembrane region" description="Helical" evidence="1">
    <location>
        <begin position="163"/>
        <end position="187"/>
    </location>
</feature>
<dbReference type="AlphaFoldDB" id="A0A318Z4P6"/>
<reference evidence="2" key="1">
    <citation type="submission" date="2016-12" db="EMBL/GenBank/DDBJ databases">
        <title>The genomes of Aspergillus section Nigri reveals drivers in fungal speciation.</title>
        <authorList>
            <consortium name="DOE Joint Genome Institute"/>
            <person name="Vesth T.C."/>
            <person name="Nybo J."/>
            <person name="Theobald S."/>
            <person name="Brandl J."/>
            <person name="Frisvad J.C."/>
            <person name="Nielsen K.F."/>
            <person name="Lyhne E.K."/>
            <person name="Kogle M.E."/>
            <person name="Kuo A."/>
            <person name="Riley R."/>
            <person name="Clum A."/>
            <person name="Nolan M."/>
            <person name="Lipzen A."/>
            <person name="Salamov A."/>
            <person name="Henrissat B."/>
            <person name="Wiebenga A."/>
            <person name="De Vries R.P."/>
            <person name="Grigoriev I.V."/>
            <person name="Mortensen U.H."/>
            <person name="Andersen M.R."/>
            <person name="Baker S.E."/>
        </authorList>
    </citation>
    <scope>NUCLEOTIDE SEQUENCE [LARGE SCALE GENOMIC DNA]</scope>
    <source>
        <strain evidence="2">CBS 115656</strain>
    </source>
</reference>
<keyword evidence="1" id="KW-0472">Membrane</keyword>
<organism evidence="2 3">
    <name type="scientific">Aspergillus neoniger (strain CBS 115656)</name>
    <dbReference type="NCBI Taxonomy" id="1448310"/>
    <lineage>
        <taxon>Eukaryota</taxon>
        <taxon>Fungi</taxon>
        <taxon>Dikarya</taxon>
        <taxon>Ascomycota</taxon>
        <taxon>Pezizomycotina</taxon>
        <taxon>Eurotiomycetes</taxon>
        <taxon>Eurotiomycetidae</taxon>
        <taxon>Eurotiales</taxon>
        <taxon>Aspergillaceae</taxon>
        <taxon>Aspergillus</taxon>
        <taxon>Aspergillus subgen. Circumdati</taxon>
    </lineage>
</organism>
<sequence length="204" mass="20168">MPSFILGNAVLTAFEASSVKLTGGAGAGTGAAVSVTVATGAAVTAGAVSAATASLSLLATVSGMVVSGAEVTPVSAPAATASTSLSSLVTVSGTTASGAVVSVTPASVATASSSLSLLVTVSSTSLAGTLFRREKCQCHCAKQDRDDETTAQLRVRLSSTHTLLGASTAFFAAAAAPPLFLPLFLFFPPFLGIVMDYPVQQQYC</sequence>
<dbReference type="RefSeq" id="XP_025480626.1">
    <property type="nucleotide sequence ID" value="XM_025622967.1"/>
</dbReference>
<dbReference type="EMBL" id="KZ821457">
    <property type="protein sequence ID" value="PYH35148.1"/>
    <property type="molecule type" value="Genomic_DNA"/>
</dbReference>